<dbReference type="Proteomes" id="UP001320691">
    <property type="component" value="Unassembled WGS sequence"/>
</dbReference>
<gene>
    <name evidence="6" type="ORF">M2412_000112</name>
</gene>
<sequence>MWINLQVANRVIKKAYQWATMRRDHYNDLRALMAVAQERSFTRAAARMGVSQAALSYTVRVLEQRLGIRLLTRTTRSVTPTEAGERLLAQIGPHFASIDSAIDDLSELRDRPSGTLRINSSDPASEQVVWPKLQPLLDTYADIRVEITDQSNLADIVAEGFDAGIRLGEQVAKGMIAVPVTPPLRMAVVGAPDYFKRCGVPRTPQDLTVHDCINMRLLTQGGLYAWEFEKDGRSVNVQVEGRLTLSSVRLIVQAALEGRGLACVPDLIVADALADKRLMRAMQDWCPPFPGFHLYYPSRRQNSPAFALLVEALRWRGDDALLRKPQ</sequence>
<organism evidence="6 7">
    <name type="scientific">Stenotrophomonas rhizophila</name>
    <dbReference type="NCBI Taxonomy" id="216778"/>
    <lineage>
        <taxon>Bacteria</taxon>
        <taxon>Pseudomonadati</taxon>
        <taxon>Pseudomonadota</taxon>
        <taxon>Gammaproteobacteria</taxon>
        <taxon>Lysobacterales</taxon>
        <taxon>Lysobacteraceae</taxon>
        <taxon>Stenotrophomonas</taxon>
    </lineage>
</organism>
<dbReference type="PROSITE" id="PS50931">
    <property type="entry name" value="HTH_LYSR"/>
    <property type="match status" value="1"/>
</dbReference>
<dbReference type="CDD" id="cd08474">
    <property type="entry name" value="PBP2_CrgA_like_5"/>
    <property type="match status" value="1"/>
</dbReference>
<proteinExistence type="inferred from homology"/>
<protein>
    <submittedName>
        <fullName evidence="6">DNA-binding transcriptional LysR family regulator</fullName>
    </submittedName>
</protein>
<evidence type="ECO:0000256" key="3">
    <source>
        <dbReference type="ARBA" id="ARBA00023125"/>
    </source>
</evidence>
<dbReference type="PRINTS" id="PR00039">
    <property type="entry name" value="HTHLYSR"/>
</dbReference>
<reference evidence="6" key="1">
    <citation type="submission" date="2022-08" db="EMBL/GenBank/DDBJ databases">
        <title>Genomic analyses of the natural microbiome of Caenorhabditis elegans.</title>
        <authorList>
            <person name="Samuel B."/>
        </authorList>
    </citation>
    <scope>NUCLEOTIDE SEQUENCE</scope>
    <source>
        <strain evidence="6">BIGb0277</strain>
    </source>
</reference>
<dbReference type="AlphaFoldDB" id="A0AAW5PEH2"/>
<dbReference type="InterPro" id="IPR058163">
    <property type="entry name" value="LysR-type_TF_proteobact-type"/>
</dbReference>
<dbReference type="InterPro" id="IPR036388">
    <property type="entry name" value="WH-like_DNA-bd_sf"/>
</dbReference>
<evidence type="ECO:0000259" key="5">
    <source>
        <dbReference type="PROSITE" id="PS50931"/>
    </source>
</evidence>
<feature type="domain" description="HTH lysR-type" evidence="5">
    <location>
        <begin position="26"/>
        <end position="81"/>
    </location>
</feature>
<dbReference type="Gene3D" id="1.10.10.10">
    <property type="entry name" value="Winged helix-like DNA-binding domain superfamily/Winged helix DNA-binding domain"/>
    <property type="match status" value="1"/>
</dbReference>
<evidence type="ECO:0000256" key="2">
    <source>
        <dbReference type="ARBA" id="ARBA00023015"/>
    </source>
</evidence>
<evidence type="ECO:0000256" key="4">
    <source>
        <dbReference type="ARBA" id="ARBA00023163"/>
    </source>
</evidence>
<dbReference type="SUPFAM" id="SSF53850">
    <property type="entry name" value="Periplasmic binding protein-like II"/>
    <property type="match status" value="1"/>
</dbReference>
<dbReference type="InterPro" id="IPR000847">
    <property type="entry name" value="LysR_HTH_N"/>
</dbReference>
<dbReference type="PANTHER" id="PTHR30537">
    <property type="entry name" value="HTH-TYPE TRANSCRIPTIONAL REGULATOR"/>
    <property type="match status" value="1"/>
</dbReference>
<evidence type="ECO:0000313" key="6">
    <source>
        <dbReference type="EMBL" id="MCS4278151.1"/>
    </source>
</evidence>
<dbReference type="FunFam" id="3.40.190.290:FF:000012">
    <property type="entry name" value="Transcriptional regulator, LysR family"/>
    <property type="match status" value="1"/>
</dbReference>
<keyword evidence="2" id="KW-0805">Transcription regulation</keyword>
<comment type="similarity">
    <text evidence="1">Belongs to the LysR transcriptional regulatory family.</text>
</comment>
<dbReference type="FunFam" id="1.10.10.10:FF:000001">
    <property type="entry name" value="LysR family transcriptional regulator"/>
    <property type="match status" value="1"/>
</dbReference>
<name>A0AAW5PEH2_9GAMM</name>
<dbReference type="SUPFAM" id="SSF46785">
    <property type="entry name" value="Winged helix' DNA-binding domain"/>
    <property type="match status" value="1"/>
</dbReference>
<dbReference type="GO" id="GO:0043565">
    <property type="term" value="F:sequence-specific DNA binding"/>
    <property type="evidence" value="ECO:0007669"/>
    <property type="project" value="TreeGrafter"/>
</dbReference>
<dbReference type="Gene3D" id="3.40.190.290">
    <property type="match status" value="1"/>
</dbReference>
<dbReference type="PANTHER" id="PTHR30537:SF1">
    <property type="entry name" value="HTH-TYPE TRANSCRIPTIONAL REGULATOR PGRR"/>
    <property type="match status" value="1"/>
</dbReference>
<dbReference type="InterPro" id="IPR036390">
    <property type="entry name" value="WH_DNA-bd_sf"/>
</dbReference>
<dbReference type="Pfam" id="PF03466">
    <property type="entry name" value="LysR_substrate"/>
    <property type="match status" value="1"/>
</dbReference>
<dbReference type="Pfam" id="PF00126">
    <property type="entry name" value="HTH_1"/>
    <property type="match status" value="1"/>
</dbReference>
<dbReference type="GO" id="GO:0003700">
    <property type="term" value="F:DNA-binding transcription factor activity"/>
    <property type="evidence" value="ECO:0007669"/>
    <property type="project" value="InterPro"/>
</dbReference>
<keyword evidence="4" id="KW-0804">Transcription</keyword>
<dbReference type="GO" id="GO:0006351">
    <property type="term" value="P:DNA-templated transcription"/>
    <property type="evidence" value="ECO:0007669"/>
    <property type="project" value="TreeGrafter"/>
</dbReference>
<dbReference type="EMBL" id="JANUEK010000001">
    <property type="protein sequence ID" value="MCS4278151.1"/>
    <property type="molecule type" value="Genomic_DNA"/>
</dbReference>
<accession>A0AAW5PEH2</accession>
<keyword evidence="3 6" id="KW-0238">DNA-binding</keyword>
<comment type="caution">
    <text evidence="6">The sequence shown here is derived from an EMBL/GenBank/DDBJ whole genome shotgun (WGS) entry which is preliminary data.</text>
</comment>
<dbReference type="InterPro" id="IPR005119">
    <property type="entry name" value="LysR_subst-bd"/>
</dbReference>
<evidence type="ECO:0000313" key="7">
    <source>
        <dbReference type="Proteomes" id="UP001320691"/>
    </source>
</evidence>
<evidence type="ECO:0000256" key="1">
    <source>
        <dbReference type="ARBA" id="ARBA00009437"/>
    </source>
</evidence>